<evidence type="ECO:0000256" key="5">
    <source>
        <dbReference type="ARBA" id="ARBA00022840"/>
    </source>
</evidence>
<evidence type="ECO:0000256" key="8">
    <source>
        <dbReference type="ARBA" id="ARBA00023235"/>
    </source>
</evidence>
<dbReference type="GO" id="GO:0005737">
    <property type="term" value="C:cytoplasm"/>
    <property type="evidence" value="ECO:0007669"/>
    <property type="project" value="TreeGrafter"/>
</dbReference>
<dbReference type="GO" id="GO:0003677">
    <property type="term" value="F:DNA binding"/>
    <property type="evidence" value="ECO:0007669"/>
    <property type="project" value="UniProtKB-UniRule"/>
</dbReference>
<dbReference type="SUPFAM" id="SSF56719">
    <property type="entry name" value="Type II DNA topoisomerase"/>
    <property type="match status" value="1"/>
</dbReference>
<keyword evidence="11" id="KW-0175">Coiled coil</keyword>
<keyword evidence="8 10" id="KW-0413">Isomerase</keyword>
<evidence type="ECO:0000256" key="6">
    <source>
        <dbReference type="ARBA" id="ARBA00023029"/>
    </source>
</evidence>
<dbReference type="InterPro" id="IPR019734">
    <property type="entry name" value="TPR_rpt"/>
</dbReference>
<evidence type="ECO:0000256" key="4">
    <source>
        <dbReference type="ARBA" id="ARBA00022741"/>
    </source>
</evidence>
<dbReference type="InterPro" id="IPR005743">
    <property type="entry name" value="GyrA"/>
</dbReference>
<dbReference type="AlphaFoldDB" id="A0A2B4RB82"/>
<dbReference type="InterPro" id="IPR013757">
    <property type="entry name" value="Topo_IIA_A_a_sf"/>
</dbReference>
<dbReference type="GO" id="GO:0006265">
    <property type="term" value="P:DNA topological change"/>
    <property type="evidence" value="ECO:0007669"/>
    <property type="project" value="UniProtKB-UniRule"/>
</dbReference>
<reference evidence="13" key="1">
    <citation type="journal article" date="2017" name="J. ISSAAS">
        <title>Comparative analysis of the genomes of Stylophora pistillata and Acropora digitifera provides evidence for extensive differences between species of corals.</title>
        <authorList>
            <person name="Voolstra C.R."/>
            <person name="Li Y."/>
            <person name="Liew Y.J."/>
            <person name="Baumgarten S."/>
            <person name="Zoccola D."/>
            <person name="Flot J.-F."/>
            <person name="Tambutte S."/>
            <person name="Allemand D."/>
            <person name="Aranda M."/>
        </authorList>
    </citation>
    <scope>NUCLEOTIDE SEQUENCE</scope>
    <source>
        <strain evidence="13">CSM Monaco</strain>
        <tissue evidence="13">Whole animal</tissue>
    </source>
</reference>
<dbReference type="HAMAP" id="MF_01897">
    <property type="entry name" value="GyrA"/>
    <property type="match status" value="1"/>
</dbReference>
<keyword evidence="9" id="KW-0802">TPR repeat</keyword>
<dbReference type="OrthoDB" id="734at2759"/>
<dbReference type="InterPro" id="IPR035516">
    <property type="entry name" value="Gyrase/topoIV_suA_C"/>
</dbReference>
<keyword evidence="4" id="KW-0547">Nucleotide-binding</keyword>
<evidence type="ECO:0000256" key="11">
    <source>
        <dbReference type="SAM" id="Coils"/>
    </source>
</evidence>
<dbReference type="NCBIfam" id="NF004044">
    <property type="entry name" value="PRK05561.1"/>
    <property type="match status" value="1"/>
</dbReference>
<dbReference type="Gene3D" id="2.120.10.90">
    <property type="entry name" value="DNA gyrase/topoisomerase IV, subunit A, C-terminal"/>
    <property type="match status" value="1"/>
</dbReference>
<dbReference type="CDD" id="cd00187">
    <property type="entry name" value="TOP4c"/>
    <property type="match status" value="1"/>
</dbReference>
<dbReference type="Gene3D" id="1.10.268.10">
    <property type="entry name" value="Topoisomerase, domain 3"/>
    <property type="match status" value="1"/>
</dbReference>
<keyword evidence="6 10" id="KW-0799">Topoisomerase</keyword>
<sequence length="1160" mass="131183">MTNEGKLIPINIEEQMQSAYIDYSMSVIVSRALPDVRDGLKPVHRRVLYGMYELGIKSTGAYKKSARVVGEVLGKYHPHGDGAVYEAMVRMAQDWSVRYMILDGQGNFGSIDGDSPAAMRYTEVRMQKISEEMLSDIEKETVDLKLNFDDTLKEPTVLPSRIPNLLVNGASGIAVGMATNMAPHNLTEVIDGTVAYIDNKDTEINELMNHIKAPDFPTGGIIYGYDGVKDAFKTGRGRIILRGKANIEEIKGRECIVVSEIPYQVNKAEMIKKTAELVNEKKLDGISNIRDESDRNGLRIVYVLKRDAIANIVLNKLFKHTALQTSFSINNIALVRGRPKLLNLKELIGYFVEHRHEVVVRRTEFELKKAEARAHILEGLIIASDHIDEVIQLIKTSNNPEEAKEKLIERFELTEIQAKAIVEMRLRQLTGLEQEKLRAEYEVLIERIKDLKDILDSESRRMGIIKTELLEVKAKFADERRSEIDYAGGNMSIEDMIPNSKVVVTISHAGYIKRTSLSEYKTQNRGGRGQKGVSTRNEDFLESLFVGTNHQYMMFFTQKGKAYWMRVYEVPEGNKTAKGRALQNLINIEPDDKVKAFLVTEDLKDESYINSHYVIMATKKGIVKKTSLEQYSRPRANGINAITIKEGDELLEAKLTTGDSQIMLGVKSGKVVRFEEEKTRPMGRNASGVKGITLADAKDEVIGMVAVNEMDSNILVVSENGYGKRSELEDYRITNRGGKGVKTLNISDKTAMIGATNLQAQKLEKKALKAAEKSLKKGKYDEATDKLASIKDVSLLKIKDRAKYYYVKALLTFKKQDPDKPNLNALDAFEKLSSFEKEKYKKKYSPKISYIKDSLKARFLRVAISTFKSKKFKSASSNFINAYQLSPKDTSFLENAAMAAYQSENYDLAIKNYQKLIDLGYTGIYTTYKGTNVKTGKPMYFPSKSALDLQVKFKMVKDPEVTTTKSKTGDIVKNIAFAYIAKKDDKGALKAIAKAKERFPNDYNLIISEANIYYKLGETKKFLEGLKNAVKIKPDDPLLHYNIGVMAMEEKFMDEAKKSFEKAIELDPKYTDAYLNLANIQISKAEPIVAEMNKNLNNFKKYDALMLKQKNVYKKALPFLLKAHQLNEKHEGTLKTLINIYEVLEMEKERKAMRKKLKAL</sequence>
<dbReference type="InterPro" id="IPR013760">
    <property type="entry name" value="Topo_IIA-like_dom_sf"/>
</dbReference>
<dbReference type="SUPFAM" id="SSF81901">
    <property type="entry name" value="HCP-like"/>
    <property type="match status" value="1"/>
</dbReference>
<comment type="similarity">
    <text evidence="2">Belongs to the type II topoisomerase GyrA/ParC subunit family.</text>
</comment>
<feature type="domain" description="Topo IIA-type catalytic" evidence="12">
    <location>
        <begin position="33"/>
        <end position="496"/>
    </location>
</feature>
<dbReference type="InterPro" id="IPR050220">
    <property type="entry name" value="Type_II_DNA_Topoisomerases"/>
</dbReference>
<dbReference type="SUPFAM" id="SSF101904">
    <property type="entry name" value="GyrA/ParC C-terminal domain-like"/>
    <property type="match status" value="1"/>
</dbReference>
<dbReference type="FunFam" id="3.90.199.10:FF:000001">
    <property type="entry name" value="DNA gyrase subunit A"/>
    <property type="match status" value="1"/>
</dbReference>
<evidence type="ECO:0000256" key="1">
    <source>
        <dbReference type="ARBA" id="ARBA00000185"/>
    </source>
</evidence>
<protein>
    <recommendedName>
        <fullName evidence="3">DNA topoisomerase (ATP-hydrolyzing)</fullName>
        <ecNumber evidence="3">5.6.2.2</ecNumber>
    </recommendedName>
</protein>
<evidence type="ECO:0000256" key="9">
    <source>
        <dbReference type="PROSITE-ProRule" id="PRU00339"/>
    </source>
</evidence>
<dbReference type="FunFam" id="3.30.1360.40:FF:000002">
    <property type="entry name" value="DNA gyrase subunit A"/>
    <property type="match status" value="1"/>
</dbReference>
<comment type="catalytic activity">
    <reaction evidence="1 10">
        <text>ATP-dependent breakage, passage and rejoining of double-stranded DNA.</text>
        <dbReference type="EC" id="5.6.2.2"/>
    </reaction>
</comment>
<dbReference type="Pfam" id="PF00521">
    <property type="entry name" value="DNA_topoisoIV"/>
    <property type="match status" value="1"/>
</dbReference>
<dbReference type="PANTHER" id="PTHR43493">
    <property type="entry name" value="DNA GYRASE/TOPOISOMERASE SUBUNIT A"/>
    <property type="match status" value="1"/>
</dbReference>
<dbReference type="Gene3D" id="3.90.199.10">
    <property type="entry name" value="Topoisomerase II, domain 5"/>
    <property type="match status" value="1"/>
</dbReference>
<dbReference type="NCBIfam" id="TIGR01063">
    <property type="entry name" value="gyrA"/>
    <property type="match status" value="1"/>
</dbReference>
<dbReference type="GO" id="GO:0009330">
    <property type="term" value="C:DNA topoisomerase type II (double strand cut, ATP-hydrolyzing) complex"/>
    <property type="evidence" value="ECO:0007669"/>
    <property type="project" value="TreeGrafter"/>
</dbReference>
<keyword evidence="7 10" id="KW-0238">DNA-binding</keyword>
<dbReference type="Gene3D" id="3.30.1360.40">
    <property type="match status" value="1"/>
</dbReference>
<dbReference type="Pfam" id="PF03989">
    <property type="entry name" value="DNA_gyraseA_C"/>
    <property type="match status" value="5"/>
</dbReference>
<dbReference type="GO" id="GO:0003918">
    <property type="term" value="F:DNA topoisomerase type II (double strand cut, ATP-hydrolyzing) activity"/>
    <property type="evidence" value="ECO:0007669"/>
    <property type="project" value="UniProtKB-EC"/>
</dbReference>
<dbReference type="EMBL" id="LSMT01000966">
    <property type="protein sequence ID" value="PFX13482.1"/>
    <property type="molecule type" value="Genomic_DNA"/>
</dbReference>
<dbReference type="PROSITE" id="PS50005">
    <property type="entry name" value="TPR"/>
    <property type="match status" value="1"/>
</dbReference>
<dbReference type="GO" id="GO:0005524">
    <property type="term" value="F:ATP binding"/>
    <property type="evidence" value="ECO:0007669"/>
    <property type="project" value="UniProtKB-KW"/>
</dbReference>
<organism evidence="13">
    <name type="scientific">Stylophora pistillata</name>
    <name type="common">Smooth cauliflower coral</name>
    <dbReference type="NCBI Taxonomy" id="50429"/>
    <lineage>
        <taxon>Eukaryota</taxon>
        <taxon>Metazoa</taxon>
        <taxon>Cnidaria</taxon>
        <taxon>Anthozoa</taxon>
        <taxon>Hexacorallia</taxon>
        <taxon>Scleractinia</taxon>
        <taxon>Astrocoeniina</taxon>
        <taxon>Pocilloporidae</taxon>
        <taxon>Stylophora</taxon>
    </lineage>
</organism>
<proteinExistence type="inferred from homology"/>
<accession>A0A2B4RB82</accession>
<dbReference type="SMART" id="SM00028">
    <property type="entry name" value="TPR"/>
    <property type="match status" value="5"/>
</dbReference>
<comment type="caution">
    <text evidence="13">The sequence shown here is derived from an EMBL/GenBank/DDBJ whole genome shotgun (WGS) entry which is preliminary data.</text>
</comment>
<evidence type="ECO:0000256" key="2">
    <source>
        <dbReference type="ARBA" id="ARBA00008263"/>
    </source>
</evidence>
<dbReference type="EC" id="5.6.2.2" evidence="3"/>
<evidence type="ECO:0000256" key="10">
    <source>
        <dbReference type="PROSITE-ProRule" id="PRU01384"/>
    </source>
</evidence>
<dbReference type="InterPro" id="IPR006691">
    <property type="entry name" value="GyrA/parC_rep"/>
</dbReference>
<dbReference type="SMART" id="SM00434">
    <property type="entry name" value="TOP4c"/>
    <property type="match status" value="1"/>
</dbReference>
<dbReference type="FunFam" id="1.10.268.10:FF:000001">
    <property type="entry name" value="DNA gyrase subunit A"/>
    <property type="match status" value="1"/>
</dbReference>
<dbReference type="Gene3D" id="1.25.40.10">
    <property type="entry name" value="Tetratricopeptide repeat domain"/>
    <property type="match status" value="2"/>
</dbReference>
<name>A0A2B4RB82_STYPI</name>
<dbReference type="PROSITE" id="PS52040">
    <property type="entry name" value="TOPO_IIA"/>
    <property type="match status" value="1"/>
</dbReference>
<gene>
    <name evidence="13" type="primary">gyrA</name>
    <name evidence="13" type="ORF">AWC38_SpisGene22429</name>
</gene>
<evidence type="ECO:0000313" key="13">
    <source>
        <dbReference type="EMBL" id="PFX13482.1"/>
    </source>
</evidence>
<evidence type="ECO:0000256" key="3">
    <source>
        <dbReference type="ARBA" id="ARBA00012895"/>
    </source>
</evidence>
<dbReference type="PANTHER" id="PTHR43493:SF5">
    <property type="entry name" value="DNA GYRASE SUBUNIT A, CHLOROPLASTIC_MITOCHONDRIAL"/>
    <property type="match status" value="1"/>
</dbReference>
<dbReference type="NCBIfam" id="NF004043">
    <property type="entry name" value="PRK05560.1"/>
    <property type="match status" value="1"/>
</dbReference>
<evidence type="ECO:0000259" key="12">
    <source>
        <dbReference type="PROSITE" id="PS52040"/>
    </source>
</evidence>
<dbReference type="InterPro" id="IPR013758">
    <property type="entry name" value="Topo_IIA_A/C_ab"/>
</dbReference>
<keyword evidence="5" id="KW-0067">ATP-binding</keyword>
<dbReference type="InterPro" id="IPR011990">
    <property type="entry name" value="TPR-like_helical_dom_sf"/>
</dbReference>
<feature type="repeat" description="TPR" evidence="9">
    <location>
        <begin position="1037"/>
        <end position="1070"/>
    </location>
</feature>
<dbReference type="InterPro" id="IPR002205">
    <property type="entry name" value="Topo_IIA_dom_A"/>
</dbReference>
<evidence type="ECO:0000256" key="7">
    <source>
        <dbReference type="ARBA" id="ARBA00023125"/>
    </source>
</evidence>
<dbReference type="GO" id="GO:0005694">
    <property type="term" value="C:chromosome"/>
    <property type="evidence" value="ECO:0007669"/>
    <property type="project" value="InterPro"/>
</dbReference>
<feature type="active site" description="O-(5'-phospho-DNA)-tyrosine intermediate" evidence="10">
    <location>
        <position position="121"/>
    </location>
</feature>
<feature type="coiled-coil region" evidence="11">
    <location>
        <begin position="434"/>
        <end position="461"/>
    </location>
</feature>
<dbReference type="STRING" id="50429.A0A2B4RB82"/>